<dbReference type="AlphaFoldDB" id="A0AAP0J5F4"/>
<dbReference type="Pfam" id="PF01426">
    <property type="entry name" value="BAH"/>
    <property type="match status" value="1"/>
</dbReference>
<name>A0AAP0J5F4_9MAGN</name>
<dbReference type="GO" id="GO:0008270">
    <property type="term" value="F:zinc ion binding"/>
    <property type="evidence" value="ECO:0007669"/>
    <property type="project" value="UniProtKB-KW"/>
</dbReference>
<organism evidence="8 9">
    <name type="scientific">Stephania yunnanensis</name>
    <dbReference type="NCBI Taxonomy" id="152371"/>
    <lineage>
        <taxon>Eukaryota</taxon>
        <taxon>Viridiplantae</taxon>
        <taxon>Streptophyta</taxon>
        <taxon>Embryophyta</taxon>
        <taxon>Tracheophyta</taxon>
        <taxon>Spermatophyta</taxon>
        <taxon>Magnoliopsida</taxon>
        <taxon>Ranunculales</taxon>
        <taxon>Menispermaceae</taxon>
        <taxon>Menispermoideae</taxon>
        <taxon>Cissampelideae</taxon>
        <taxon>Stephania</taxon>
    </lineage>
</organism>
<evidence type="ECO:0000313" key="8">
    <source>
        <dbReference type="EMBL" id="KAK9127829.1"/>
    </source>
</evidence>
<dbReference type="Pfam" id="PF00628">
    <property type="entry name" value="PHD"/>
    <property type="match status" value="1"/>
</dbReference>
<evidence type="ECO:0000256" key="1">
    <source>
        <dbReference type="ARBA" id="ARBA00022723"/>
    </source>
</evidence>
<dbReference type="InterPro" id="IPR019786">
    <property type="entry name" value="Zinc_finger_PHD-type_CS"/>
</dbReference>
<dbReference type="Gene3D" id="2.30.30.490">
    <property type="match status" value="1"/>
</dbReference>
<gene>
    <name evidence="8" type="ORF">Syun_016626</name>
</gene>
<dbReference type="InterPro" id="IPR001025">
    <property type="entry name" value="BAH_dom"/>
</dbReference>
<keyword evidence="3" id="KW-0862">Zinc</keyword>
<evidence type="ECO:0000256" key="4">
    <source>
        <dbReference type="PROSITE-ProRule" id="PRU00146"/>
    </source>
</evidence>
<proteinExistence type="predicted"/>
<feature type="domain" description="BAH" evidence="7">
    <location>
        <begin position="607"/>
        <end position="734"/>
    </location>
</feature>
<feature type="region of interest" description="Disordered" evidence="5">
    <location>
        <begin position="224"/>
        <end position="266"/>
    </location>
</feature>
<keyword evidence="2 4" id="KW-0863">Zinc-finger</keyword>
<evidence type="ECO:0000256" key="3">
    <source>
        <dbReference type="ARBA" id="ARBA00022833"/>
    </source>
</evidence>
<feature type="region of interest" description="Disordered" evidence="5">
    <location>
        <begin position="179"/>
        <end position="210"/>
    </location>
</feature>
<dbReference type="InterPro" id="IPR019787">
    <property type="entry name" value="Znf_PHD-finger"/>
</dbReference>
<comment type="caution">
    <text evidence="8">The sequence shown here is derived from an EMBL/GenBank/DDBJ whole genome shotgun (WGS) entry which is preliminary data.</text>
</comment>
<keyword evidence="9" id="KW-1185">Reference proteome</keyword>
<feature type="region of interest" description="Disordered" evidence="5">
    <location>
        <begin position="391"/>
        <end position="480"/>
    </location>
</feature>
<feature type="compositionally biased region" description="Basic and acidic residues" evidence="5">
    <location>
        <begin position="535"/>
        <end position="544"/>
    </location>
</feature>
<sequence>MGEEAVQPAATVGRKRARVGGDGEDMKRVAEIVLVLSAMGAMRGGRRPTEVERELMAEARGKLAFICEGIAPKDIVPRDAVRVVIDDLGLDRSGDQRLGFRPPKMSISEKLQLTKRKMEESKKFTTQSAIYSPHTLSSGLGAKAESHVSKGPFNSHGDRDSSSFSLPRTEATHFRLDGASNALPYSSQGKAMSSGDPSLERTPTHSPHVQSGVVAKVGLTNKVSDQKVGGSTEISTPQVGSQVSTDQNLHPAPAQTSSANLQSLHQPSPARNYVSVASLYSNHIDIAKNVQKFLQPRPSEHPNWTPPSTDYMNKSLTCQICKTTIHDVESLLVCDACEKGVHLKCLQSYNQKGIPKLEWHCPKCLISSSGKHLPPKYGRVTRSITLPKVLHGTTGDVQVSSGKPENPDHKVSHQKITTNRNTDSLNSAHVDHGGSGHAETVSDPMVAKPSALPAAPYSASDRKMENDSLSESKPNQNENKRAFAVPPAETLKEGSNLCVENGDSSTCDPDHKLSDTKAEVDPVETLNPTAVSSGHRSEVKKSDLGENGGSNPQLGNDDKGIGKSHLSNGMTDLKSTPDGLLSVEWVGDVHQLMDEKTFYKSCNINGRVYKLDDFALFRSSEGVLRPSKLQALWEDTKTGMKWAVMNRCYFPADLPEVVGRPCTPETDEVYESNHGRTMLAGLIEGPCEVFPPNKFKEENGRRSSLNHKANDGLPPIFLCKWFYDESKVLFRLVTD</sequence>
<feature type="domain" description="PHD-type" evidence="6">
    <location>
        <begin position="315"/>
        <end position="367"/>
    </location>
</feature>
<dbReference type="CDD" id="cd15489">
    <property type="entry name" value="PHD_SF"/>
    <property type="match status" value="1"/>
</dbReference>
<dbReference type="PROSITE" id="PS01359">
    <property type="entry name" value="ZF_PHD_1"/>
    <property type="match status" value="1"/>
</dbReference>
<evidence type="ECO:0000259" key="7">
    <source>
        <dbReference type="PROSITE" id="PS51038"/>
    </source>
</evidence>
<dbReference type="Proteomes" id="UP001420932">
    <property type="component" value="Unassembled WGS sequence"/>
</dbReference>
<feature type="region of interest" description="Disordered" evidence="5">
    <location>
        <begin position="495"/>
        <end position="571"/>
    </location>
</feature>
<evidence type="ECO:0000256" key="2">
    <source>
        <dbReference type="ARBA" id="ARBA00022771"/>
    </source>
</evidence>
<feature type="compositionally biased region" description="Low complexity" evidence="5">
    <location>
        <begin position="447"/>
        <end position="459"/>
    </location>
</feature>
<dbReference type="SUPFAM" id="SSF57903">
    <property type="entry name" value="FYVE/PHD zinc finger"/>
    <property type="match status" value="1"/>
</dbReference>
<dbReference type="Gene3D" id="3.30.40.10">
    <property type="entry name" value="Zinc/RING finger domain, C3HC4 (zinc finger)"/>
    <property type="match status" value="1"/>
</dbReference>
<dbReference type="EMBL" id="JBBNAF010000007">
    <property type="protein sequence ID" value="KAK9127829.1"/>
    <property type="molecule type" value="Genomic_DNA"/>
</dbReference>
<dbReference type="GO" id="GO:0003682">
    <property type="term" value="F:chromatin binding"/>
    <property type="evidence" value="ECO:0007669"/>
    <property type="project" value="InterPro"/>
</dbReference>
<dbReference type="PANTHER" id="PTHR47527">
    <property type="entry name" value="RING/FYVE/PHD ZINC FINGER SUPERFAMILY PROTEIN"/>
    <property type="match status" value="1"/>
</dbReference>
<feature type="compositionally biased region" description="Basic and acidic residues" evidence="5">
    <location>
        <begin position="508"/>
        <end position="520"/>
    </location>
</feature>
<evidence type="ECO:0000313" key="9">
    <source>
        <dbReference type="Proteomes" id="UP001420932"/>
    </source>
</evidence>
<dbReference type="PROSITE" id="PS51038">
    <property type="entry name" value="BAH"/>
    <property type="match status" value="1"/>
</dbReference>
<feature type="compositionally biased region" description="Polar residues" evidence="5">
    <location>
        <begin position="414"/>
        <end position="427"/>
    </location>
</feature>
<dbReference type="InterPro" id="IPR011011">
    <property type="entry name" value="Znf_FYVE_PHD"/>
</dbReference>
<feature type="region of interest" description="Disordered" evidence="5">
    <location>
        <begin position="141"/>
        <end position="165"/>
    </location>
</feature>
<dbReference type="SMART" id="SM00249">
    <property type="entry name" value="PHD"/>
    <property type="match status" value="1"/>
</dbReference>
<dbReference type="InterPro" id="IPR013083">
    <property type="entry name" value="Znf_RING/FYVE/PHD"/>
</dbReference>
<reference evidence="8 9" key="1">
    <citation type="submission" date="2024-01" db="EMBL/GenBank/DDBJ databases">
        <title>Genome assemblies of Stephania.</title>
        <authorList>
            <person name="Yang L."/>
        </authorList>
    </citation>
    <scope>NUCLEOTIDE SEQUENCE [LARGE SCALE GENOMIC DNA]</scope>
    <source>
        <strain evidence="8">YNDBR</strain>
        <tissue evidence="8">Leaf</tissue>
    </source>
</reference>
<keyword evidence="1" id="KW-0479">Metal-binding</keyword>
<evidence type="ECO:0000259" key="6">
    <source>
        <dbReference type="PROSITE" id="PS50016"/>
    </source>
</evidence>
<feature type="compositionally biased region" description="Polar residues" evidence="5">
    <location>
        <begin position="467"/>
        <end position="477"/>
    </location>
</feature>
<protein>
    <submittedName>
        <fullName evidence="8">Uncharacterized protein</fullName>
    </submittedName>
</protein>
<dbReference type="InterPro" id="IPR001965">
    <property type="entry name" value="Znf_PHD"/>
</dbReference>
<dbReference type="PROSITE" id="PS50016">
    <property type="entry name" value="ZF_PHD_2"/>
    <property type="match status" value="1"/>
</dbReference>
<dbReference type="InterPro" id="IPR043151">
    <property type="entry name" value="BAH_sf"/>
</dbReference>
<dbReference type="InterPro" id="IPR056699">
    <property type="entry name" value="DUF7797"/>
</dbReference>
<dbReference type="Pfam" id="PF25073">
    <property type="entry name" value="DUF7797"/>
    <property type="match status" value="1"/>
</dbReference>
<dbReference type="CDD" id="cd04370">
    <property type="entry name" value="BAH"/>
    <property type="match status" value="1"/>
</dbReference>
<evidence type="ECO:0000256" key="5">
    <source>
        <dbReference type="SAM" id="MobiDB-lite"/>
    </source>
</evidence>
<feature type="compositionally biased region" description="Polar residues" evidence="5">
    <location>
        <begin position="232"/>
        <end position="266"/>
    </location>
</feature>
<dbReference type="PANTHER" id="PTHR47527:SF3">
    <property type="entry name" value="RING_FYVE_PHD ZINC FINGER SUPERFAMILY PROTEIN"/>
    <property type="match status" value="1"/>
</dbReference>
<accession>A0AAP0J5F4</accession>